<evidence type="ECO:0000313" key="2">
    <source>
        <dbReference type="Proteomes" id="UP000481517"/>
    </source>
</evidence>
<protein>
    <submittedName>
        <fullName evidence="1">Uncharacterized protein</fullName>
    </submittedName>
</protein>
<reference evidence="1 2" key="1">
    <citation type="submission" date="2020-02" db="EMBL/GenBank/DDBJ databases">
        <authorList>
            <person name="Rodrigo-Torres L."/>
            <person name="Arahal R. D."/>
            <person name="Lucena T."/>
        </authorList>
    </citation>
    <scope>NUCLEOTIDE SEQUENCE [LARGE SCALE GENOMIC DNA]</scope>
    <source>
        <strain evidence="1 2">CECT 9734</strain>
    </source>
</reference>
<keyword evidence="2" id="KW-1185">Reference proteome</keyword>
<sequence>MKITDEQLSAFLDNELPATEMEQVRSALATDETVAERLAQFAQVDEIASRRAELLTQSPLPPKVVALLEKRTSRQPNWLTKFLDFSWPTAAIAASLAVVVTLQFNNPDAASPDTPWQTIASVLETEPSGERYQQQSVGVLPRFSFVNQQGQYCRQYQVTQPQATTEAVACREQSGVWQKVVEQATFSQVATSDFQTASGPQALDRILDTMMASAPLVGTDEKQLITTGWQVQQSEQTP</sequence>
<name>A0A6S6WS74_9GAMM</name>
<gene>
    <name evidence="1" type="ORF">PSI9734_01852</name>
</gene>
<dbReference type="EMBL" id="CADCXY010000004">
    <property type="protein sequence ID" value="CAB0151465.1"/>
    <property type="molecule type" value="Genomic_DNA"/>
</dbReference>
<proteinExistence type="predicted"/>
<organism evidence="1 2">
    <name type="scientific">Pseudidiomarina piscicola</name>
    <dbReference type="NCBI Taxonomy" id="2614830"/>
    <lineage>
        <taxon>Bacteria</taxon>
        <taxon>Pseudomonadati</taxon>
        <taxon>Pseudomonadota</taxon>
        <taxon>Gammaproteobacteria</taxon>
        <taxon>Alteromonadales</taxon>
        <taxon>Idiomarinaceae</taxon>
        <taxon>Pseudidiomarina</taxon>
    </lineage>
</organism>
<evidence type="ECO:0000313" key="1">
    <source>
        <dbReference type="EMBL" id="CAB0151465.1"/>
    </source>
</evidence>
<dbReference type="AlphaFoldDB" id="A0A6S6WS74"/>
<accession>A0A6S6WS74</accession>
<dbReference type="RefSeq" id="WP_173920840.1">
    <property type="nucleotide sequence ID" value="NZ_CADCXY010000004.1"/>
</dbReference>
<dbReference type="Proteomes" id="UP000481517">
    <property type="component" value="Unassembled WGS sequence"/>
</dbReference>